<dbReference type="GO" id="GO:0015035">
    <property type="term" value="F:protein-disulfide reductase activity"/>
    <property type="evidence" value="ECO:0007669"/>
    <property type="project" value="TreeGrafter"/>
</dbReference>
<dbReference type="GO" id="GO:0005737">
    <property type="term" value="C:cytoplasm"/>
    <property type="evidence" value="ECO:0007669"/>
    <property type="project" value="TreeGrafter"/>
</dbReference>
<dbReference type="Pfam" id="PF00085">
    <property type="entry name" value="Thioredoxin"/>
    <property type="match status" value="1"/>
</dbReference>
<proteinExistence type="inferred from homology"/>
<dbReference type="InterPro" id="IPR013766">
    <property type="entry name" value="Thioredoxin_domain"/>
</dbReference>
<protein>
    <submittedName>
        <fullName evidence="4">Putative thioredoxin</fullName>
    </submittedName>
</protein>
<organism evidence="4 5">
    <name type="scientific">Auraticoccus monumenti</name>
    <dbReference type="NCBI Taxonomy" id="675864"/>
    <lineage>
        <taxon>Bacteria</taxon>
        <taxon>Bacillati</taxon>
        <taxon>Actinomycetota</taxon>
        <taxon>Actinomycetes</taxon>
        <taxon>Propionibacteriales</taxon>
        <taxon>Propionibacteriaceae</taxon>
        <taxon>Auraticoccus</taxon>
    </lineage>
</organism>
<feature type="domain" description="Thioredoxin" evidence="3">
    <location>
        <begin position="35"/>
        <end position="135"/>
    </location>
</feature>
<keyword evidence="5" id="KW-1185">Reference proteome</keyword>
<dbReference type="OrthoDB" id="5181746at2"/>
<dbReference type="AlphaFoldDB" id="A0A1G7B2Y9"/>
<accession>A0A1G7B2Y9</accession>
<dbReference type="Gene3D" id="1.25.40.10">
    <property type="entry name" value="Tetratricopeptide repeat domain"/>
    <property type="match status" value="1"/>
</dbReference>
<dbReference type="InterPro" id="IPR036249">
    <property type="entry name" value="Thioredoxin-like_sf"/>
</dbReference>
<reference evidence="4 5" key="1">
    <citation type="submission" date="2016-10" db="EMBL/GenBank/DDBJ databases">
        <authorList>
            <person name="de Groot N.N."/>
        </authorList>
    </citation>
    <scope>NUCLEOTIDE SEQUENCE [LARGE SCALE GENOMIC DNA]</scope>
    <source>
        <strain evidence="4 5">MON 2.2</strain>
    </source>
</reference>
<evidence type="ECO:0000259" key="3">
    <source>
        <dbReference type="Pfam" id="PF00085"/>
    </source>
</evidence>
<name>A0A1G7B2Y9_9ACTN</name>
<dbReference type="Pfam" id="PF14561">
    <property type="entry name" value="TPR_20"/>
    <property type="match status" value="1"/>
</dbReference>
<dbReference type="InterPro" id="IPR011990">
    <property type="entry name" value="TPR-like_helical_dom_sf"/>
</dbReference>
<dbReference type="PANTHER" id="PTHR45663:SF11">
    <property type="entry name" value="GEO12009P1"/>
    <property type="match status" value="1"/>
</dbReference>
<dbReference type="EMBL" id="LT629688">
    <property type="protein sequence ID" value="SDE20605.1"/>
    <property type="molecule type" value="Genomic_DNA"/>
</dbReference>
<evidence type="ECO:0000256" key="1">
    <source>
        <dbReference type="ARBA" id="ARBA00008987"/>
    </source>
</evidence>
<dbReference type="CDD" id="cd02956">
    <property type="entry name" value="ybbN"/>
    <property type="match status" value="1"/>
</dbReference>
<dbReference type="PANTHER" id="PTHR45663">
    <property type="entry name" value="GEO12009P1"/>
    <property type="match status" value="1"/>
</dbReference>
<evidence type="ECO:0000256" key="2">
    <source>
        <dbReference type="ARBA" id="ARBA00023284"/>
    </source>
</evidence>
<evidence type="ECO:0000313" key="5">
    <source>
        <dbReference type="Proteomes" id="UP000198546"/>
    </source>
</evidence>
<keyword evidence="2" id="KW-0676">Redox-active center</keyword>
<gene>
    <name evidence="4" type="ORF">SAMN04489747_2796</name>
</gene>
<dbReference type="Proteomes" id="UP000198546">
    <property type="component" value="Chromosome i"/>
</dbReference>
<comment type="similarity">
    <text evidence="1">Belongs to the thioredoxin family.</text>
</comment>
<evidence type="ECO:0000313" key="4">
    <source>
        <dbReference type="EMBL" id="SDE20605.1"/>
    </source>
</evidence>
<dbReference type="SUPFAM" id="SSF52833">
    <property type="entry name" value="Thioredoxin-like"/>
    <property type="match status" value="1"/>
</dbReference>
<dbReference type="Gene3D" id="3.40.30.10">
    <property type="entry name" value="Glutaredoxin"/>
    <property type="match status" value="1"/>
</dbReference>
<dbReference type="RefSeq" id="WP_090596776.1">
    <property type="nucleotide sequence ID" value="NZ_LT629688.1"/>
</dbReference>
<sequence>MTSSSFSRPGAVDLSSLANRASQGQPAAGGRSWVLDVTAATFNDLVGRSQQHPVVLEIHSPRAQGAAELSRDLAELAQAAGGKFLLGRVDVDVETQIAQALGVQQVPMVLGVLMGQPVPLFQGVLPKQQIQAYLDQLLQAAVANGVVGTAEPVAAAAGAGEVAEDEPDPRFAAADAALERGDFAAAEAEFDALLAADPKDAEAAAGKAQAGLLARTTGVDPQAVLAAADAAPDDLDAVTAAADVEVVTGVPELAFERLITFVRDHPGEEREAARKRLLALFETIGSSDPRVLKARRALTTALF</sequence>
<dbReference type="GO" id="GO:0006950">
    <property type="term" value="P:response to stress"/>
    <property type="evidence" value="ECO:0007669"/>
    <property type="project" value="UniProtKB-ARBA"/>
</dbReference>
<dbReference type="STRING" id="675864.SAMN04489747_2796"/>